<proteinExistence type="predicted"/>
<sequence>MVEFTLAIRNMWTRHSIETPSLFGIQTLVPWLRDTLVPQSCKSLRRIHLWLQIPLQSESNPLDDLFTPDHHLDDVCNRLPALRELIIQFDYVIHHTANGLRPLKPPDTNIVNEALLAAMPRLKIKLFVIVNGRFREHTTISLYVISGSDATVHSQRHRRAVNLWRPQL</sequence>
<reference evidence="1 2" key="1">
    <citation type="journal article" date="2015" name="Biotechnol. Biofuels">
        <title>Enhanced degradation of softwood versus hardwood by the white-rot fungus Pycnoporus coccineus.</title>
        <authorList>
            <person name="Couturier M."/>
            <person name="Navarro D."/>
            <person name="Chevret D."/>
            <person name="Henrissat B."/>
            <person name="Piumi F."/>
            <person name="Ruiz-Duenas F.J."/>
            <person name="Martinez A.T."/>
            <person name="Grigoriev I.V."/>
            <person name="Riley R."/>
            <person name="Lipzen A."/>
            <person name="Berrin J.G."/>
            <person name="Master E.R."/>
            <person name="Rosso M.N."/>
        </authorList>
    </citation>
    <scope>NUCLEOTIDE SEQUENCE [LARGE SCALE GENOMIC DNA]</scope>
    <source>
        <strain evidence="1 2">BRFM310</strain>
    </source>
</reference>
<evidence type="ECO:0000313" key="1">
    <source>
        <dbReference type="EMBL" id="OSC97272.1"/>
    </source>
</evidence>
<accession>A0A1Y2IA12</accession>
<dbReference type="Proteomes" id="UP000193067">
    <property type="component" value="Unassembled WGS sequence"/>
</dbReference>
<keyword evidence="2" id="KW-1185">Reference proteome</keyword>
<organism evidence="1 2">
    <name type="scientific">Trametes coccinea (strain BRFM310)</name>
    <name type="common">Pycnoporus coccineus</name>
    <dbReference type="NCBI Taxonomy" id="1353009"/>
    <lineage>
        <taxon>Eukaryota</taxon>
        <taxon>Fungi</taxon>
        <taxon>Dikarya</taxon>
        <taxon>Basidiomycota</taxon>
        <taxon>Agaricomycotina</taxon>
        <taxon>Agaricomycetes</taxon>
        <taxon>Polyporales</taxon>
        <taxon>Polyporaceae</taxon>
        <taxon>Trametes</taxon>
    </lineage>
</organism>
<evidence type="ECO:0000313" key="2">
    <source>
        <dbReference type="Proteomes" id="UP000193067"/>
    </source>
</evidence>
<protein>
    <submittedName>
        <fullName evidence="1">Uncharacterized protein</fullName>
    </submittedName>
</protein>
<gene>
    <name evidence="1" type="ORF">PYCCODRAFT_1149717</name>
</gene>
<dbReference type="AlphaFoldDB" id="A0A1Y2IA12"/>
<dbReference type="OrthoDB" id="10478131at2759"/>
<name>A0A1Y2IA12_TRAC3</name>
<dbReference type="EMBL" id="KZ084154">
    <property type="protein sequence ID" value="OSC97272.1"/>
    <property type="molecule type" value="Genomic_DNA"/>
</dbReference>